<feature type="binding site" evidence="13">
    <location>
        <position position="160"/>
    </location>
    <ligand>
        <name>iminosuccinate</name>
        <dbReference type="ChEBI" id="CHEBI:77875"/>
    </ligand>
</feature>
<accession>A0A7I8DEK0</accession>
<proteinExistence type="inferred from homology"/>
<comment type="function">
    <text evidence="1 13">Catalyzes the condensation of iminoaspartate with dihydroxyacetone phosphate to form quinolinate.</text>
</comment>
<evidence type="ECO:0000256" key="2">
    <source>
        <dbReference type="ARBA" id="ARBA00005065"/>
    </source>
</evidence>
<keyword evidence="15" id="KW-1185">Reference proteome</keyword>
<evidence type="ECO:0000256" key="3">
    <source>
        <dbReference type="ARBA" id="ARBA00012669"/>
    </source>
</evidence>
<sequence>MSAPVNFSMQSEIHEYALLSSEELDERIRAAKRALDKDLVILGHHYQRDDVIAHSDHRGDSLQLARIAASLDSARYIVFCGVHFMAETADILTASEQIVILPDQNAGCSMADMADDQEVEECWEMITNLYGDSIIPVTYVNSTAAIKSFVGQHGGLTITSSNAEKIFAYALQAKRRILFLPDQHLGRNTAVKFGIPLNEMCVYNPQQMNLEFPYGKGDPRVILWKGHCSVHTKFEPRHVHEVRAKYPGIRVLVHPECMHETVQLADENGSTDFIIKAVRNAPPGTKWAIGTEHNLVNRLKQEHPEQLIVSLNEMICPCLTMNRIDRPHLLWSLDNILTGKPQNIIMVPPDTARWAKAAIDRMLQIS</sequence>
<dbReference type="Proteomes" id="UP000593802">
    <property type="component" value="Chromosome"/>
</dbReference>
<keyword evidence="8 13" id="KW-0479">Metal-binding</keyword>
<reference evidence="14 15" key="1">
    <citation type="submission" date="2020-08" db="EMBL/GenBank/DDBJ databases">
        <title>Complete Genome Sequence of Effusibacillus dendaii Strain skT53, Isolated from Farmland soil.</title>
        <authorList>
            <person name="Konishi T."/>
            <person name="Kawasaki H."/>
        </authorList>
    </citation>
    <scope>NUCLEOTIDE SEQUENCE [LARGE SCALE GENOMIC DNA]</scope>
    <source>
        <strain evidence="15">skT53</strain>
    </source>
</reference>
<dbReference type="AlphaFoldDB" id="A0A7I8DEK0"/>
<evidence type="ECO:0000256" key="7">
    <source>
        <dbReference type="ARBA" id="ARBA00022679"/>
    </source>
</evidence>
<dbReference type="EC" id="2.5.1.72" evidence="3 13"/>
<comment type="catalytic activity">
    <reaction evidence="11">
        <text>iminosuccinate + dihydroxyacetone phosphate = quinolinate + phosphate + 2 H2O + H(+)</text>
        <dbReference type="Rhea" id="RHEA:25888"/>
        <dbReference type="ChEBI" id="CHEBI:15377"/>
        <dbReference type="ChEBI" id="CHEBI:15378"/>
        <dbReference type="ChEBI" id="CHEBI:29959"/>
        <dbReference type="ChEBI" id="CHEBI:43474"/>
        <dbReference type="ChEBI" id="CHEBI:57642"/>
        <dbReference type="ChEBI" id="CHEBI:77875"/>
        <dbReference type="EC" id="2.5.1.72"/>
    </reaction>
    <physiologicalReaction direction="left-to-right" evidence="11">
        <dbReference type="Rhea" id="RHEA:25889"/>
    </physiologicalReaction>
</comment>
<evidence type="ECO:0000313" key="14">
    <source>
        <dbReference type="EMBL" id="BCJ86341.1"/>
    </source>
</evidence>
<dbReference type="FunFam" id="3.40.50.10800:FF:000001">
    <property type="entry name" value="Quinolinate synthase A"/>
    <property type="match status" value="1"/>
</dbReference>
<evidence type="ECO:0000256" key="13">
    <source>
        <dbReference type="HAMAP-Rule" id="MF_00569"/>
    </source>
</evidence>
<dbReference type="EMBL" id="AP023366">
    <property type="protein sequence ID" value="BCJ86341.1"/>
    <property type="molecule type" value="Genomic_DNA"/>
</dbReference>
<evidence type="ECO:0000256" key="9">
    <source>
        <dbReference type="ARBA" id="ARBA00023004"/>
    </source>
</evidence>
<dbReference type="GO" id="GO:0034628">
    <property type="term" value="P:'de novo' NAD+ biosynthetic process from L-aspartate"/>
    <property type="evidence" value="ECO:0007669"/>
    <property type="project" value="TreeGrafter"/>
</dbReference>
<dbReference type="RefSeq" id="WP_200760349.1">
    <property type="nucleotide sequence ID" value="NZ_AP023366.1"/>
</dbReference>
<dbReference type="Gene3D" id="3.40.50.10800">
    <property type="entry name" value="NadA-like"/>
    <property type="match status" value="3"/>
</dbReference>
<dbReference type="GO" id="GO:0046872">
    <property type="term" value="F:metal ion binding"/>
    <property type="evidence" value="ECO:0007669"/>
    <property type="project" value="UniProtKB-KW"/>
</dbReference>
<dbReference type="PANTHER" id="PTHR30573">
    <property type="entry name" value="QUINOLINATE SYNTHETASE A"/>
    <property type="match status" value="1"/>
</dbReference>
<dbReference type="InterPro" id="IPR036094">
    <property type="entry name" value="NadA_sf"/>
</dbReference>
<dbReference type="SUPFAM" id="SSF142754">
    <property type="entry name" value="NadA-like"/>
    <property type="match status" value="1"/>
</dbReference>
<feature type="binding site" evidence="13">
    <location>
        <position position="108"/>
    </location>
    <ligand>
        <name>[4Fe-4S] cluster</name>
        <dbReference type="ChEBI" id="CHEBI:49883"/>
    </ligand>
</feature>
<comment type="pathway">
    <text evidence="2 13">Cofactor biosynthesis; NAD(+) biosynthesis; quinolinate from iminoaspartate: step 1/1.</text>
</comment>
<evidence type="ECO:0000256" key="5">
    <source>
        <dbReference type="ARBA" id="ARBA00022490"/>
    </source>
</evidence>
<evidence type="ECO:0000256" key="11">
    <source>
        <dbReference type="ARBA" id="ARBA00050125"/>
    </source>
</evidence>
<comment type="cofactor">
    <cofactor evidence="13">
        <name>[4Fe-4S] cluster</name>
        <dbReference type="ChEBI" id="CHEBI:49883"/>
    </cofactor>
    <text evidence="13">Binds 1 [4Fe-4S] cluster per subunit.</text>
</comment>
<gene>
    <name evidence="13 14" type="primary">nadA</name>
    <name evidence="14" type="ORF">skT53_13260</name>
</gene>
<dbReference type="Pfam" id="PF02445">
    <property type="entry name" value="NadA"/>
    <property type="match status" value="1"/>
</dbReference>
<dbReference type="UniPathway" id="UPA00253">
    <property type="reaction ID" value="UER00327"/>
</dbReference>
<keyword evidence="10 13" id="KW-0411">Iron-sulfur</keyword>
<feature type="binding site" evidence="13">
    <location>
        <position position="271"/>
    </location>
    <ligand>
        <name>iminosuccinate</name>
        <dbReference type="ChEBI" id="CHEBI:77875"/>
    </ligand>
</feature>
<evidence type="ECO:0000256" key="8">
    <source>
        <dbReference type="ARBA" id="ARBA00022723"/>
    </source>
</evidence>
<feature type="binding site" evidence="13">
    <location>
        <begin position="139"/>
        <end position="141"/>
    </location>
    <ligand>
        <name>iminosuccinate</name>
        <dbReference type="ChEBI" id="CHEBI:77875"/>
    </ligand>
</feature>
<evidence type="ECO:0000313" key="15">
    <source>
        <dbReference type="Proteomes" id="UP000593802"/>
    </source>
</evidence>
<evidence type="ECO:0000256" key="12">
    <source>
        <dbReference type="ARBA" id="ARBA00073059"/>
    </source>
</evidence>
<feature type="binding site" evidence="13">
    <location>
        <position position="44"/>
    </location>
    <ligand>
        <name>iminosuccinate</name>
        <dbReference type="ChEBI" id="CHEBI:77875"/>
    </ligand>
</feature>
<evidence type="ECO:0000256" key="10">
    <source>
        <dbReference type="ARBA" id="ARBA00023014"/>
    </source>
</evidence>
<organism evidence="14 15">
    <name type="scientific">Effusibacillus dendaii</name>
    <dbReference type="NCBI Taxonomy" id="2743772"/>
    <lineage>
        <taxon>Bacteria</taxon>
        <taxon>Bacillati</taxon>
        <taxon>Bacillota</taxon>
        <taxon>Bacilli</taxon>
        <taxon>Bacillales</taxon>
        <taxon>Alicyclobacillaceae</taxon>
        <taxon>Effusibacillus</taxon>
    </lineage>
</organism>
<keyword evidence="9 13" id="KW-0408">Iron</keyword>
<dbReference type="InterPro" id="IPR003473">
    <property type="entry name" value="NadA"/>
</dbReference>
<dbReference type="InterPro" id="IPR023515">
    <property type="entry name" value="Quinolinate_synth_A_type3"/>
</dbReference>
<feature type="binding site" evidence="13">
    <location>
        <begin position="254"/>
        <end position="256"/>
    </location>
    <ligand>
        <name>iminosuccinate</name>
        <dbReference type="ChEBI" id="CHEBI:77875"/>
    </ligand>
</feature>
<dbReference type="GO" id="GO:0005829">
    <property type="term" value="C:cytosol"/>
    <property type="evidence" value="ECO:0007669"/>
    <property type="project" value="TreeGrafter"/>
</dbReference>
<keyword evidence="6 13" id="KW-0662">Pyridine nucleotide biosynthesis</keyword>
<dbReference type="GO" id="GO:0008987">
    <property type="term" value="F:quinolinate synthetase A activity"/>
    <property type="evidence" value="ECO:0007669"/>
    <property type="project" value="UniProtKB-UniRule"/>
</dbReference>
<dbReference type="KEGG" id="eff:skT53_13260"/>
<dbReference type="HAMAP" id="MF_00569">
    <property type="entry name" value="NadA_type3"/>
    <property type="match status" value="1"/>
</dbReference>
<comment type="subcellular location">
    <subcellularLocation>
        <location evidence="13">Cytoplasm</location>
    </subcellularLocation>
</comment>
<comment type="similarity">
    <text evidence="13">Belongs to the quinolinate synthase family. Type 3 subfamily.</text>
</comment>
<evidence type="ECO:0000256" key="6">
    <source>
        <dbReference type="ARBA" id="ARBA00022642"/>
    </source>
</evidence>
<dbReference type="PANTHER" id="PTHR30573:SF0">
    <property type="entry name" value="QUINOLINATE SYNTHASE, CHLOROPLASTIC"/>
    <property type="match status" value="1"/>
</dbReference>
<keyword evidence="7 13" id="KW-0808">Transferase</keyword>
<protein>
    <recommendedName>
        <fullName evidence="12 13">Quinolinate synthase</fullName>
        <ecNumber evidence="3 13">2.5.1.72</ecNumber>
    </recommendedName>
</protein>
<dbReference type="GO" id="GO:0051539">
    <property type="term" value="F:4 iron, 4 sulfur cluster binding"/>
    <property type="evidence" value="ECO:0007669"/>
    <property type="project" value="UniProtKB-KW"/>
</dbReference>
<dbReference type="NCBIfam" id="TIGR00550">
    <property type="entry name" value="nadA"/>
    <property type="match status" value="1"/>
</dbReference>
<keyword evidence="5 13" id="KW-0963">Cytoplasm</keyword>
<name>A0A7I8DEK0_9BACL</name>
<evidence type="ECO:0000256" key="1">
    <source>
        <dbReference type="ARBA" id="ARBA00003791"/>
    </source>
</evidence>
<feature type="binding site" evidence="13">
    <location>
        <position position="318"/>
    </location>
    <ligand>
        <name>[4Fe-4S] cluster</name>
        <dbReference type="ChEBI" id="CHEBI:49883"/>
    </ligand>
</feature>
<dbReference type="NCBIfam" id="NF006883">
    <property type="entry name" value="PRK09375.2-4"/>
    <property type="match status" value="1"/>
</dbReference>
<feature type="binding site" evidence="13">
    <location>
        <position position="61"/>
    </location>
    <ligand>
        <name>iminosuccinate</name>
        <dbReference type="ChEBI" id="CHEBI:77875"/>
    </ligand>
</feature>
<feature type="binding site" evidence="13">
    <location>
        <position position="228"/>
    </location>
    <ligand>
        <name>[4Fe-4S] cluster</name>
        <dbReference type="ChEBI" id="CHEBI:49883"/>
    </ligand>
</feature>
<keyword evidence="4 13" id="KW-0004">4Fe-4S</keyword>
<evidence type="ECO:0000256" key="4">
    <source>
        <dbReference type="ARBA" id="ARBA00022485"/>
    </source>
</evidence>